<dbReference type="EMBL" id="JAAVXB010000009">
    <property type="protein sequence ID" value="NKF23756.1"/>
    <property type="molecule type" value="Genomic_DNA"/>
</dbReference>
<dbReference type="InterPro" id="IPR020613">
    <property type="entry name" value="Thiolase_CS"/>
</dbReference>
<name>A0A969WAF3_9GAMM</name>
<dbReference type="InterPro" id="IPR020615">
    <property type="entry name" value="Thiolase_acyl_enz_int_AS"/>
</dbReference>
<dbReference type="GO" id="GO:0033812">
    <property type="term" value="F:3-oxoadipyl-CoA thiolase activity"/>
    <property type="evidence" value="ECO:0007669"/>
    <property type="project" value="UniProtKB-EC"/>
</dbReference>
<evidence type="ECO:0000313" key="15">
    <source>
        <dbReference type="EMBL" id="NKF23756.1"/>
    </source>
</evidence>
<dbReference type="PANTHER" id="PTHR18919">
    <property type="entry name" value="ACETYL-COA C-ACYLTRANSFERASE"/>
    <property type="match status" value="1"/>
</dbReference>
<feature type="active site" description="Acyl-thioester intermediate" evidence="11">
    <location>
        <position position="90"/>
    </location>
</feature>
<dbReference type="NCBIfam" id="TIGR02430">
    <property type="entry name" value="pcaF"/>
    <property type="match status" value="1"/>
</dbReference>
<dbReference type="RefSeq" id="WP_168149074.1">
    <property type="nucleotide sequence ID" value="NZ_JAAVXB010000009.1"/>
</dbReference>
<feature type="domain" description="Thiolase N-terminal" evidence="13">
    <location>
        <begin position="5"/>
        <end position="270"/>
    </location>
</feature>
<evidence type="ECO:0000256" key="11">
    <source>
        <dbReference type="PIRSR" id="PIRSR000429-1"/>
    </source>
</evidence>
<dbReference type="InterPro" id="IPR020610">
    <property type="entry name" value="Thiolase_AS"/>
</dbReference>
<dbReference type="PROSITE" id="PS00098">
    <property type="entry name" value="THIOLASE_1"/>
    <property type="match status" value="1"/>
</dbReference>
<dbReference type="EC" id="2.3.1.174" evidence="4"/>
<protein>
    <recommendedName>
        <fullName evidence="5">Beta-ketoadipyl-CoA thiolase</fullName>
        <ecNumber evidence="4">2.3.1.174</ecNumber>
    </recommendedName>
    <alternativeName>
        <fullName evidence="9">3-oxoadipyl-CoA thiolase</fullName>
    </alternativeName>
</protein>
<dbReference type="PIRSF" id="PIRSF000429">
    <property type="entry name" value="Ac-CoA_Ac_transf"/>
    <property type="match status" value="1"/>
</dbReference>
<dbReference type="Proteomes" id="UP000653472">
    <property type="component" value="Unassembled WGS sequence"/>
</dbReference>
<accession>A0A969WAF3</accession>
<dbReference type="PANTHER" id="PTHR18919:SF107">
    <property type="entry name" value="ACETYL-COA ACETYLTRANSFERASE, CYTOSOLIC"/>
    <property type="match status" value="1"/>
</dbReference>
<evidence type="ECO:0000256" key="5">
    <source>
        <dbReference type="ARBA" id="ARBA00016181"/>
    </source>
</evidence>
<feature type="active site" description="Proton acceptor" evidence="11">
    <location>
        <position position="358"/>
    </location>
</feature>
<evidence type="ECO:0000256" key="4">
    <source>
        <dbReference type="ARBA" id="ARBA00012233"/>
    </source>
</evidence>
<dbReference type="InterPro" id="IPR020616">
    <property type="entry name" value="Thiolase_N"/>
</dbReference>
<evidence type="ECO:0000256" key="3">
    <source>
        <dbReference type="ARBA" id="ARBA00010982"/>
    </source>
</evidence>
<evidence type="ECO:0000256" key="8">
    <source>
        <dbReference type="ARBA" id="ARBA00023315"/>
    </source>
</evidence>
<dbReference type="FunFam" id="3.40.47.10:FF:000010">
    <property type="entry name" value="Acetyl-CoA acetyltransferase (Thiolase)"/>
    <property type="match status" value="1"/>
</dbReference>
<dbReference type="AlphaFoldDB" id="A0A969WAF3"/>
<comment type="pathway">
    <text evidence="2">Aromatic compound metabolism; beta-ketoadipate pathway; acetyl-CoA and succinyl-CoA from 3-oxoadipate: step 2/2.</text>
</comment>
<evidence type="ECO:0000256" key="6">
    <source>
        <dbReference type="ARBA" id="ARBA00022679"/>
    </source>
</evidence>
<feature type="domain" description="Thiolase C-terminal" evidence="14">
    <location>
        <begin position="278"/>
        <end position="401"/>
    </location>
</feature>
<comment type="function">
    <text evidence="1">Catalyzes thiolytic cleavage of beta-ketoadipyl-CoA to succinyl-CoA and acetyl-CoA.</text>
</comment>
<keyword evidence="6 12" id="KW-0808">Transferase</keyword>
<evidence type="ECO:0000256" key="7">
    <source>
        <dbReference type="ARBA" id="ARBA00022797"/>
    </source>
</evidence>
<dbReference type="PROSITE" id="PS00737">
    <property type="entry name" value="THIOLASE_2"/>
    <property type="match status" value="1"/>
</dbReference>
<keyword evidence="8 12" id="KW-0012">Acyltransferase</keyword>
<dbReference type="Gene3D" id="3.40.47.10">
    <property type="match status" value="1"/>
</dbReference>
<evidence type="ECO:0000256" key="10">
    <source>
        <dbReference type="ARBA" id="ARBA00048527"/>
    </source>
</evidence>
<dbReference type="GO" id="GO:0019619">
    <property type="term" value="P:3,4-dihydroxybenzoate catabolic process"/>
    <property type="evidence" value="ECO:0007669"/>
    <property type="project" value="InterPro"/>
</dbReference>
<evidence type="ECO:0000259" key="14">
    <source>
        <dbReference type="Pfam" id="PF02803"/>
    </source>
</evidence>
<evidence type="ECO:0000256" key="12">
    <source>
        <dbReference type="RuleBase" id="RU003557"/>
    </source>
</evidence>
<dbReference type="InterPro" id="IPR012793">
    <property type="entry name" value="PcaF"/>
</dbReference>
<gene>
    <name evidence="15" type="primary">pcaF</name>
    <name evidence="15" type="ORF">G7Y82_15670</name>
</gene>
<organism evidence="15 16">
    <name type="scientific">Solimonas marina</name>
    <dbReference type="NCBI Taxonomy" id="2714601"/>
    <lineage>
        <taxon>Bacteria</taxon>
        <taxon>Pseudomonadati</taxon>
        <taxon>Pseudomonadota</taxon>
        <taxon>Gammaproteobacteria</taxon>
        <taxon>Nevskiales</taxon>
        <taxon>Nevskiaceae</taxon>
        <taxon>Solimonas</taxon>
    </lineage>
</organism>
<dbReference type="InterPro" id="IPR020617">
    <property type="entry name" value="Thiolase_C"/>
</dbReference>
<evidence type="ECO:0000256" key="1">
    <source>
        <dbReference type="ARBA" id="ARBA00003720"/>
    </source>
</evidence>
<dbReference type="NCBIfam" id="TIGR01930">
    <property type="entry name" value="AcCoA-C-Actrans"/>
    <property type="match status" value="1"/>
</dbReference>
<keyword evidence="7" id="KW-0058">Aromatic hydrocarbons catabolism</keyword>
<dbReference type="PROSITE" id="PS00099">
    <property type="entry name" value="THIOLASE_3"/>
    <property type="match status" value="1"/>
</dbReference>
<dbReference type="InterPro" id="IPR016039">
    <property type="entry name" value="Thiolase-like"/>
</dbReference>
<comment type="caution">
    <text evidence="15">The sequence shown here is derived from an EMBL/GenBank/DDBJ whole genome shotgun (WGS) entry which is preliminary data.</text>
</comment>
<feature type="active site" description="Proton acceptor" evidence="11">
    <location>
        <position position="388"/>
    </location>
</feature>
<evidence type="ECO:0000259" key="13">
    <source>
        <dbReference type="Pfam" id="PF00108"/>
    </source>
</evidence>
<evidence type="ECO:0000256" key="2">
    <source>
        <dbReference type="ARBA" id="ARBA00005071"/>
    </source>
</evidence>
<dbReference type="Pfam" id="PF02803">
    <property type="entry name" value="Thiolase_C"/>
    <property type="match status" value="1"/>
</dbReference>
<dbReference type="SUPFAM" id="SSF53901">
    <property type="entry name" value="Thiolase-like"/>
    <property type="match status" value="2"/>
</dbReference>
<proteinExistence type="inferred from homology"/>
<evidence type="ECO:0000256" key="9">
    <source>
        <dbReference type="ARBA" id="ARBA00041222"/>
    </source>
</evidence>
<comment type="catalytic activity">
    <reaction evidence="10">
        <text>succinyl-CoA + acetyl-CoA = 3-oxoadipyl-CoA + CoA</text>
        <dbReference type="Rhea" id="RHEA:19481"/>
        <dbReference type="ChEBI" id="CHEBI:57287"/>
        <dbReference type="ChEBI" id="CHEBI:57288"/>
        <dbReference type="ChEBI" id="CHEBI:57292"/>
        <dbReference type="ChEBI" id="CHEBI:57348"/>
        <dbReference type="EC" id="2.3.1.174"/>
    </reaction>
</comment>
<evidence type="ECO:0000313" key="16">
    <source>
        <dbReference type="Proteomes" id="UP000653472"/>
    </source>
</evidence>
<dbReference type="InterPro" id="IPR002155">
    <property type="entry name" value="Thiolase"/>
</dbReference>
<dbReference type="NCBIfam" id="NF006551">
    <property type="entry name" value="PRK09050.1"/>
    <property type="match status" value="1"/>
</dbReference>
<comment type="similarity">
    <text evidence="3 12">Belongs to the thiolase-like superfamily. Thiolase family.</text>
</comment>
<reference evidence="15" key="1">
    <citation type="submission" date="2020-03" db="EMBL/GenBank/DDBJ databases">
        <title>Solimonas marina sp. nov., isolated from deep seawater of the Pacific Ocean.</title>
        <authorList>
            <person name="Liu X."/>
            <person name="Lai Q."/>
            <person name="Sun F."/>
            <person name="Gai Y."/>
            <person name="Li G."/>
            <person name="Shao Z."/>
        </authorList>
    </citation>
    <scope>NUCLEOTIDE SEQUENCE</scope>
    <source>
        <strain evidence="15">C16B3</strain>
    </source>
</reference>
<keyword evidence="16" id="KW-1185">Reference proteome</keyword>
<sequence>MNDAFICDAIRTPIGRYGGALAAVRADDLGALPIKALLERNPSLDPAAIEELYYGCANQSGEDNRNVARMSALLAGLPVTVPGVTLNRLCASGLEAVASAARAIRCGEMQLAIAGGVESMTRAPFVIGKSAGAYGRAQTMEDTTMGWRFVNPKMQAAYGVETMPRTGENVAEDYGVSRADQDAFALRSQQRTAAAQDRGYFAEEIVGVDVPGRKKGEIIRVERDEHPRGDTTLETLAKLKPLFGADATVTAGNASGINDGAAALIVASEDAAKRYGLRPRARILGAASAGVEPRVMGIGPVPATRKLLAMLKLGIDDFDAIELNEAFASQSLAVLRTLGLADNAAHVNANGGAIALGHPLGMSGARLAMTLVHQLEASGGKRGLATLCIGVGQGLALAVEKV</sequence>
<dbReference type="CDD" id="cd00751">
    <property type="entry name" value="thiolase"/>
    <property type="match status" value="1"/>
</dbReference>
<dbReference type="Pfam" id="PF00108">
    <property type="entry name" value="Thiolase_N"/>
    <property type="match status" value="1"/>
</dbReference>